<accession>A0A1A8Y0H7</accession>
<name>A0A1A8Y0H7_9RHOO</name>
<evidence type="ECO:0000313" key="3">
    <source>
        <dbReference type="Proteomes" id="UP000199600"/>
    </source>
</evidence>
<sequence length="62" mass="6869">MVAVVKEKEKQPLPNPGSPEAIKRGCKCPVLDNGHGKGNHLDENGKPLFWYSMECGLHWISP</sequence>
<dbReference type="EMBL" id="FLQY01000364">
    <property type="protein sequence ID" value="SBT10659.1"/>
    <property type="molecule type" value="Genomic_DNA"/>
</dbReference>
<evidence type="ECO:0000313" key="2">
    <source>
        <dbReference type="EMBL" id="SBT10659.1"/>
    </source>
</evidence>
<feature type="region of interest" description="Disordered" evidence="1">
    <location>
        <begin position="1"/>
        <end position="20"/>
    </location>
</feature>
<protein>
    <submittedName>
        <fullName evidence="2">Uncharacterized protein</fullName>
    </submittedName>
</protein>
<evidence type="ECO:0000256" key="1">
    <source>
        <dbReference type="SAM" id="MobiDB-lite"/>
    </source>
</evidence>
<organism evidence="2 3">
    <name type="scientific">Candidatus Propionivibrio aalborgensis</name>
    <dbReference type="NCBI Taxonomy" id="1860101"/>
    <lineage>
        <taxon>Bacteria</taxon>
        <taxon>Pseudomonadati</taxon>
        <taxon>Pseudomonadota</taxon>
        <taxon>Betaproteobacteria</taxon>
        <taxon>Rhodocyclales</taxon>
        <taxon>Rhodocyclaceae</taxon>
        <taxon>Propionivibrio</taxon>
    </lineage>
</organism>
<keyword evidence="3" id="KW-1185">Reference proteome</keyword>
<dbReference type="AlphaFoldDB" id="A0A1A8Y0H7"/>
<gene>
    <name evidence="2" type="ORF">PROAA_610019</name>
</gene>
<feature type="compositionally biased region" description="Basic and acidic residues" evidence="1">
    <location>
        <begin position="1"/>
        <end position="11"/>
    </location>
</feature>
<reference evidence="2 3" key="1">
    <citation type="submission" date="2016-06" db="EMBL/GenBank/DDBJ databases">
        <authorList>
            <person name="Kjaerup R.B."/>
            <person name="Dalgaard T.S."/>
            <person name="Juul-Madsen H.R."/>
        </authorList>
    </citation>
    <scope>NUCLEOTIDE SEQUENCE [LARGE SCALE GENOMIC DNA]</scope>
    <source>
        <strain evidence="2">2</strain>
    </source>
</reference>
<proteinExistence type="predicted"/>
<dbReference type="Proteomes" id="UP000199600">
    <property type="component" value="Unassembled WGS sequence"/>
</dbReference>